<evidence type="ECO:0000256" key="1">
    <source>
        <dbReference type="SAM" id="MobiDB-lite"/>
    </source>
</evidence>
<gene>
    <name evidence="4" type="ORF">NB063_12035</name>
</gene>
<feature type="compositionally biased region" description="Low complexity" evidence="1">
    <location>
        <begin position="177"/>
        <end position="193"/>
    </location>
</feature>
<accession>A0ABT0U398</accession>
<keyword evidence="5" id="KW-1185">Reference proteome</keyword>
<name>A0ABT0U398_9BACT</name>
<comment type="caution">
    <text evidence="4">The sequence shown here is derived from an EMBL/GenBank/DDBJ whole genome shotgun (WGS) entry which is preliminary data.</text>
</comment>
<feature type="domain" description="Helix-turn-helix" evidence="3">
    <location>
        <begin position="4"/>
        <end position="52"/>
    </location>
</feature>
<feature type="compositionally biased region" description="Acidic residues" evidence="1">
    <location>
        <begin position="454"/>
        <end position="467"/>
    </location>
</feature>
<evidence type="ECO:0000256" key="2">
    <source>
        <dbReference type="SAM" id="Phobius"/>
    </source>
</evidence>
<keyword evidence="2" id="KW-0472">Membrane</keyword>
<organism evidence="4 5">
    <name type="scientific">Aporhodopirellula aestuarii</name>
    <dbReference type="NCBI Taxonomy" id="2950107"/>
    <lineage>
        <taxon>Bacteria</taxon>
        <taxon>Pseudomonadati</taxon>
        <taxon>Planctomycetota</taxon>
        <taxon>Planctomycetia</taxon>
        <taxon>Pirellulales</taxon>
        <taxon>Pirellulaceae</taxon>
        <taxon>Aporhodopirellula</taxon>
    </lineage>
</organism>
<dbReference type="Proteomes" id="UP001202961">
    <property type="component" value="Unassembled WGS sequence"/>
</dbReference>
<sequence length="597" mass="59392">MATYLSLEEAAKQLGIPTQSLIDLRSQGQVRGFRDGSSWKFPESEIARLREELPNLSGFGSGVLGADGPGSKVGKVIGGDGSGIELDEINLDADGSGGSSIELGMEGSSSGSDSDVNLIAGDGSGGSDVLIIPGGEGGSSIGSGSGSGSSLPIDLDELDLAGSAISHDSGELNLAAKEAAAAGKKPAPTAGSAQDSDEFNLGSVLDLEGDDDSPALEIEGGSSSSVGKGAGPGSDDISGVDVAAPDSGDVLLGSDSDIDFGMVGNDEKASSLEMMEDLDLQDSASGVGGVGKVSGDVLSELDLLAGDSVGSGLLSGDSENLLGSSLLGADEGGSSGVDDALADDDDLVISDDDDDLIVSSAGSDISIAGDSGINLMSPSDSGLSLESEPLDLAGSSISALDLGAELVEGSGSGSGSGSSGYGSGLIPEDGSGANLDFPSDEEFQLSPSGIQLEASDESESQEIDVENSDSFGSGGFDEPAFVEEAVVQDAEVFGEEGGDVFGGVEGIDEGVEHAEEPFTPDDSAYERPAAAAVGGVAGYEIPFTLLQTVGLMLILMVMSLGGMLMTDLVRNMWSYTEPAAPVSSLTDMLIDVAGWGK</sequence>
<dbReference type="RefSeq" id="WP_250928972.1">
    <property type="nucleotide sequence ID" value="NZ_JAMQBK010000031.1"/>
</dbReference>
<keyword evidence="2" id="KW-0812">Transmembrane</keyword>
<evidence type="ECO:0000313" key="5">
    <source>
        <dbReference type="Proteomes" id="UP001202961"/>
    </source>
</evidence>
<feature type="compositionally biased region" description="Gly residues" evidence="1">
    <location>
        <begin position="134"/>
        <end position="147"/>
    </location>
</feature>
<dbReference type="Pfam" id="PF12728">
    <property type="entry name" value="HTH_17"/>
    <property type="match status" value="1"/>
</dbReference>
<proteinExistence type="predicted"/>
<keyword evidence="2" id="KW-1133">Transmembrane helix</keyword>
<dbReference type="InterPro" id="IPR041657">
    <property type="entry name" value="HTH_17"/>
</dbReference>
<feature type="region of interest" description="Disordered" evidence="1">
    <location>
        <begin position="409"/>
        <end position="474"/>
    </location>
</feature>
<protein>
    <submittedName>
        <fullName evidence="4">Helix-turn-helix domain-containing protein</fullName>
    </submittedName>
</protein>
<feature type="compositionally biased region" description="Gly residues" evidence="1">
    <location>
        <begin position="410"/>
        <end position="423"/>
    </location>
</feature>
<feature type="transmembrane region" description="Helical" evidence="2">
    <location>
        <begin position="545"/>
        <end position="565"/>
    </location>
</feature>
<feature type="region of interest" description="Disordered" evidence="1">
    <location>
        <begin position="177"/>
        <end position="248"/>
    </location>
</feature>
<evidence type="ECO:0000259" key="3">
    <source>
        <dbReference type="Pfam" id="PF12728"/>
    </source>
</evidence>
<feature type="region of interest" description="Disordered" evidence="1">
    <location>
        <begin position="127"/>
        <end position="149"/>
    </location>
</feature>
<reference evidence="4 5" key="1">
    <citation type="journal article" date="2022" name="Syst. Appl. Microbiol.">
        <title>Rhodopirellula aestuarii sp. nov., a novel member of the genus Rhodopirellula isolated from brackish sediments collected in the Tagus River estuary, Portugal.</title>
        <authorList>
            <person name="Vitorino I.R."/>
            <person name="Klimek D."/>
            <person name="Calusinska M."/>
            <person name="Lobo-da-Cunha A."/>
            <person name="Vasconcelos V."/>
            <person name="Lage O.M."/>
        </authorList>
    </citation>
    <scope>NUCLEOTIDE SEQUENCE [LARGE SCALE GENOMIC DNA]</scope>
    <source>
        <strain evidence="4 5">ICT_H3.1</strain>
    </source>
</reference>
<dbReference type="EMBL" id="JAMQBK010000031">
    <property type="protein sequence ID" value="MCM2371337.1"/>
    <property type="molecule type" value="Genomic_DNA"/>
</dbReference>
<evidence type="ECO:0000313" key="4">
    <source>
        <dbReference type="EMBL" id="MCM2371337.1"/>
    </source>
</evidence>